<accession>A0A2T4D6G1</accession>
<evidence type="ECO:0000313" key="2">
    <source>
        <dbReference type="Proteomes" id="UP000242087"/>
    </source>
</evidence>
<name>A0A2T4D6G1_9GAMM</name>
<organism evidence="1 2">
    <name type="scientific">Pseudidiomarina aestuarii</name>
    <dbReference type="NCBI Taxonomy" id="624146"/>
    <lineage>
        <taxon>Bacteria</taxon>
        <taxon>Pseudomonadati</taxon>
        <taxon>Pseudomonadota</taxon>
        <taxon>Gammaproteobacteria</taxon>
        <taxon>Alteromonadales</taxon>
        <taxon>Idiomarinaceae</taxon>
        <taxon>Pseudidiomarina</taxon>
    </lineage>
</organism>
<sequence length="235" mass="26195">MKAKHNQGYFLPLAVLFAGILTATWANQFRPNDNVSDWHEASRVLDDILFWQQAAIYFRIDSGNWPLSLTEVETRYTIPWAPSYLSGFQRSGAFVIQYQSTDESVIQKMPEDHSIGMHKVGEDTFELIVSDSKLLVPSPDVLLRDGPEQRVETAIDAAQHNFTTVGQLEGALLVTLNGFSLAGSFTTTNATELYSNRITADDIVISGRGVSADFQQLATLNTVIRNCIEVTRYCL</sequence>
<evidence type="ECO:0000313" key="1">
    <source>
        <dbReference type="EMBL" id="PTB89394.1"/>
    </source>
</evidence>
<dbReference type="Proteomes" id="UP000242087">
    <property type="component" value="Unassembled WGS sequence"/>
</dbReference>
<dbReference type="EMBL" id="PYVF01000017">
    <property type="protein sequence ID" value="PTB89394.1"/>
    <property type="molecule type" value="Genomic_DNA"/>
</dbReference>
<gene>
    <name evidence="1" type="ORF">C9927_01960</name>
</gene>
<dbReference type="AlphaFoldDB" id="A0A2T4D6G1"/>
<reference evidence="1 2" key="1">
    <citation type="submission" date="2018-03" db="EMBL/GenBank/DDBJ databases">
        <title>Cross-interface Injection: A General Nanoliter Liquid Handling Method Applied to Single Cells Genome Amplification Automated Nanoliter Liquid Handling Applied to Single Cell Multiple Displacement Amplification.</title>
        <authorList>
            <person name="Yun J."/>
            <person name="Xu P."/>
            <person name="Xu J."/>
            <person name="Dai X."/>
            <person name="Wang Y."/>
            <person name="Zheng X."/>
            <person name="Cao C."/>
            <person name="Yi Q."/>
            <person name="Zhu Y."/>
            <person name="Wang L."/>
            <person name="Dong Z."/>
            <person name="Huang Y."/>
            <person name="Huang L."/>
            <person name="Du W."/>
        </authorList>
    </citation>
    <scope>NUCLEOTIDE SEQUENCE [LARGE SCALE GENOMIC DNA]</scope>
    <source>
        <strain evidence="1 2">A12-4</strain>
    </source>
</reference>
<protein>
    <submittedName>
        <fullName evidence="1">Uncharacterized protein</fullName>
    </submittedName>
</protein>
<comment type="caution">
    <text evidence="1">The sequence shown here is derived from an EMBL/GenBank/DDBJ whole genome shotgun (WGS) entry which is preliminary data.</text>
</comment>
<proteinExistence type="predicted"/>